<dbReference type="EMBL" id="FNEH01000009">
    <property type="protein sequence ID" value="SDI57766.1"/>
    <property type="molecule type" value="Genomic_DNA"/>
</dbReference>
<dbReference type="PRINTS" id="PR00100">
    <property type="entry name" value="AOTCASE"/>
</dbReference>
<evidence type="ECO:0000256" key="4">
    <source>
        <dbReference type="ARBA" id="ARBA00022975"/>
    </source>
</evidence>
<dbReference type="InterPro" id="IPR036901">
    <property type="entry name" value="Asp/Orn_carbamoylTrfase_sf"/>
</dbReference>
<dbReference type="UniPathway" id="UPA00070">
    <property type="reaction ID" value="UER00116"/>
</dbReference>
<evidence type="ECO:0000256" key="5">
    <source>
        <dbReference type="ARBA" id="ARBA00043884"/>
    </source>
</evidence>
<keyword evidence="3 7" id="KW-0808">Transferase</keyword>
<feature type="domain" description="Aspartate/ornithine carbamoyltransferase Asp/Orn-binding" evidence="8">
    <location>
        <begin position="156"/>
        <end position="302"/>
    </location>
</feature>
<dbReference type="FunFam" id="3.40.50.1370:FF:000007">
    <property type="entry name" value="Aspartate carbamoyltransferase"/>
    <property type="match status" value="1"/>
</dbReference>
<dbReference type="PANTHER" id="PTHR45753">
    <property type="entry name" value="ORNITHINE CARBAMOYLTRANSFERASE, MITOCHONDRIAL"/>
    <property type="match status" value="1"/>
</dbReference>
<dbReference type="RefSeq" id="WP_089716870.1">
    <property type="nucleotide sequence ID" value="NZ_FNEH01000009.1"/>
</dbReference>
<comment type="similarity">
    <text evidence="2 7">Belongs to the aspartate/ornithine carbamoyltransferase superfamily. ATCase family.</text>
</comment>
<evidence type="ECO:0000313" key="10">
    <source>
        <dbReference type="EMBL" id="SDI57766.1"/>
    </source>
</evidence>
<dbReference type="GO" id="GO:0006520">
    <property type="term" value="P:amino acid metabolic process"/>
    <property type="evidence" value="ECO:0007669"/>
    <property type="project" value="InterPro"/>
</dbReference>
<keyword evidence="4 7" id="KW-0665">Pyrimidine biosynthesis</keyword>
<comment type="pathway">
    <text evidence="1 7">Pyrimidine metabolism; UMP biosynthesis via de novo pathway; (S)-dihydroorotate from bicarbonate: step 2/3.</text>
</comment>
<feature type="binding site" evidence="7">
    <location>
        <position position="169"/>
    </location>
    <ligand>
        <name>L-aspartate</name>
        <dbReference type="ChEBI" id="CHEBI:29991"/>
    </ligand>
</feature>
<evidence type="ECO:0000256" key="2">
    <source>
        <dbReference type="ARBA" id="ARBA00008896"/>
    </source>
</evidence>
<sequence length="313" mass="34371">MSLKRKDFLGLYDVSKEEINEILDTAVAMKDILTRTVKKVPTLRGKTVINLFYEPSTRTKFSFNLAAKRLSADVMSISKSSSSIAKGESLLDTAKTMEVMGADVVVIRHSAPGAAKFLAENISASVLNAGDGAHAHPTQALLDIYSIKEKLGEIAGLKVLIVGDIAHSRVARSNIWGLNKLGAEVSVAGPQTLMPREIEKMDVNVYTDLDQALENVDVVNILRIQMERQESGLFPSIREYREIYGMNAERLERIGKKAMIMHPGPMNRGIEIESSVADSSQSVITEQVKNGVAIRMALLYLLAGREIDNEDLN</sequence>
<protein>
    <recommendedName>
        <fullName evidence="7">Aspartate carbamoyltransferase</fullName>
        <ecNumber evidence="7">2.1.3.2</ecNumber>
    </recommendedName>
    <alternativeName>
        <fullName evidence="7">Aspartate transcarbamylase</fullName>
        <shortName evidence="7">ATCase</shortName>
    </alternativeName>
</protein>
<dbReference type="GO" id="GO:0044205">
    <property type="term" value="P:'de novo' UMP biosynthetic process"/>
    <property type="evidence" value="ECO:0007669"/>
    <property type="project" value="UniProtKB-UniRule"/>
</dbReference>
<dbReference type="NCBIfam" id="NF002032">
    <property type="entry name" value="PRK00856.1"/>
    <property type="match status" value="1"/>
</dbReference>
<dbReference type="GO" id="GO:0006207">
    <property type="term" value="P:'de novo' pyrimidine nucleobase biosynthetic process"/>
    <property type="evidence" value="ECO:0007669"/>
    <property type="project" value="InterPro"/>
</dbReference>
<dbReference type="HAMAP" id="MF_00001">
    <property type="entry name" value="Asp_carb_tr"/>
    <property type="match status" value="1"/>
</dbReference>
<dbReference type="InterPro" id="IPR006132">
    <property type="entry name" value="Asp/Orn_carbamoyltranf_P-bd"/>
</dbReference>
<feature type="binding site" evidence="7">
    <location>
        <position position="108"/>
    </location>
    <ligand>
        <name>carbamoyl phosphate</name>
        <dbReference type="ChEBI" id="CHEBI:58228"/>
    </ligand>
</feature>
<dbReference type="GO" id="GO:0004070">
    <property type="term" value="F:aspartate carbamoyltransferase activity"/>
    <property type="evidence" value="ECO:0007669"/>
    <property type="project" value="UniProtKB-UniRule"/>
</dbReference>
<dbReference type="PROSITE" id="PS00097">
    <property type="entry name" value="CARBAMOYLTRANSFERASE"/>
    <property type="match status" value="1"/>
</dbReference>
<evidence type="ECO:0000259" key="9">
    <source>
        <dbReference type="Pfam" id="PF02729"/>
    </source>
</evidence>
<evidence type="ECO:0000259" key="8">
    <source>
        <dbReference type="Pfam" id="PF00185"/>
    </source>
</evidence>
<evidence type="ECO:0000256" key="3">
    <source>
        <dbReference type="ARBA" id="ARBA00022679"/>
    </source>
</evidence>
<name>A0A1G8LQ34_9FIRM</name>
<evidence type="ECO:0000256" key="6">
    <source>
        <dbReference type="ARBA" id="ARBA00048859"/>
    </source>
</evidence>
<feature type="binding site" evidence="7">
    <location>
        <position position="59"/>
    </location>
    <ligand>
        <name>carbamoyl phosphate</name>
        <dbReference type="ChEBI" id="CHEBI:58228"/>
    </ligand>
</feature>
<dbReference type="InterPro" id="IPR006130">
    <property type="entry name" value="Asp/Orn_carbamoylTrfase"/>
</dbReference>
<feature type="binding site" evidence="7">
    <location>
        <position position="223"/>
    </location>
    <ligand>
        <name>L-aspartate</name>
        <dbReference type="ChEBI" id="CHEBI:29991"/>
    </ligand>
</feature>
<proteinExistence type="inferred from homology"/>
<evidence type="ECO:0000256" key="1">
    <source>
        <dbReference type="ARBA" id="ARBA00004852"/>
    </source>
</evidence>
<gene>
    <name evidence="7" type="primary">pyrB</name>
    <name evidence="10" type="ORF">SAMN04515654_1096</name>
</gene>
<accession>A0A1G8LQ34</accession>
<dbReference type="Pfam" id="PF00185">
    <property type="entry name" value="OTCace"/>
    <property type="match status" value="1"/>
</dbReference>
<dbReference type="AlphaFoldDB" id="A0A1G8LQ34"/>
<dbReference type="Gene3D" id="3.40.50.1370">
    <property type="entry name" value="Aspartate/ornithine carbamoyltransferase"/>
    <property type="match status" value="2"/>
</dbReference>
<feature type="binding site" evidence="7">
    <location>
        <position position="58"/>
    </location>
    <ligand>
        <name>carbamoyl phosphate</name>
        <dbReference type="ChEBI" id="CHEBI:58228"/>
    </ligand>
</feature>
<dbReference type="PRINTS" id="PR00101">
    <property type="entry name" value="ATCASE"/>
</dbReference>
<dbReference type="Proteomes" id="UP000198945">
    <property type="component" value="Unassembled WGS sequence"/>
</dbReference>
<dbReference type="GO" id="GO:0005829">
    <property type="term" value="C:cytosol"/>
    <property type="evidence" value="ECO:0007669"/>
    <property type="project" value="TreeGrafter"/>
</dbReference>
<dbReference type="EC" id="2.1.3.2" evidence="7"/>
<dbReference type="NCBIfam" id="TIGR00670">
    <property type="entry name" value="asp_carb_tr"/>
    <property type="match status" value="1"/>
</dbReference>
<feature type="binding site" evidence="7">
    <location>
        <position position="136"/>
    </location>
    <ligand>
        <name>carbamoyl phosphate</name>
        <dbReference type="ChEBI" id="CHEBI:58228"/>
    </ligand>
</feature>
<dbReference type="SUPFAM" id="SSF53671">
    <property type="entry name" value="Aspartate/ornithine carbamoyltransferase"/>
    <property type="match status" value="1"/>
</dbReference>
<evidence type="ECO:0000313" key="11">
    <source>
        <dbReference type="Proteomes" id="UP000198945"/>
    </source>
</evidence>
<dbReference type="InterPro" id="IPR002082">
    <property type="entry name" value="Asp_carbamoyltransf"/>
</dbReference>
<dbReference type="Pfam" id="PF02729">
    <property type="entry name" value="OTCace_N"/>
    <property type="match status" value="1"/>
</dbReference>
<comment type="catalytic activity">
    <reaction evidence="6 7">
        <text>carbamoyl phosphate + L-aspartate = N-carbamoyl-L-aspartate + phosphate + H(+)</text>
        <dbReference type="Rhea" id="RHEA:20013"/>
        <dbReference type="ChEBI" id="CHEBI:15378"/>
        <dbReference type="ChEBI" id="CHEBI:29991"/>
        <dbReference type="ChEBI" id="CHEBI:32814"/>
        <dbReference type="ChEBI" id="CHEBI:43474"/>
        <dbReference type="ChEBI" id="CHEBI:58228"/>
        <dbReference type="EC" id="2.1.3.2"/>
    </reaction>
</comment>
<feature type="binding site" evidence="7">
    <location>
        <position position="139"/>
    </location>
    <ligand>
        <name>carbamoyl phosphate</name>
        <dbReference type="ChEBI" id="CHEBI:58228"/>
    </ligand>
</feature>
<dbReference type="InterPro" id="IPR006131">
    <property type="entry name" value="Asp_carbamoyltransf_Asp/Orn-bd"/>
</dbReference>
<feature type="binding site" evidence="7">
    <location>
        <position position="265"/>
    </location>
    <ligand>
        <name>carbamoyl phosphate</name>
        <dbReference type="ChEBI" id="CHEBI:58228"/>
    </ligand>
</feature>
<evidence type="ECO:0000256" key="7">
    <source>
        <dbReference type="HAMAP-Rule" id="MF_00001"/>
    </source>
</evidence>
<comment type="function">
    <text evidence="5 7">Catalyzes the condensation of carbamoyl phosphate and aspartate to form carbamoyl aspartate and inorganic phosphate, the committed step in the de novo pyrimidine nucleotide biosynthesis pathway.</text>
</comment>
<reference evidence="10 11" key="1">
    <citation type="submission" date="2016-10" db="EMBL/GenBank/DDBJ databases">
        <authorList>
            <person name="de Groot N.N."/>
        </authorList>
    </citation>
    <scope>NUCLEOTIDE SEQUENCE [LARGE SCALE GENOMIC DNA]</scope>
    <source>
        <strain evidence="10 11">WG7</strain>
    </source>
</reference>
<organism evidence="10 11">
    <name type="scientific">Halanaerobium congolense</name>
    <dbReference type="NCBI Taxonomy" id="54121"/>
    <lineage>
        <taxon>Bacteria</taxon>
        <taxon>Bacillati</taxon>
        <taxon>Bacillota</taxon>
        <taxon>Clostridia</taxon>
        <taxon>Halanaerobiales</taxon>
        <taxon>Halanaerobiaceae</taxon>
        <taxon>Halanaerobium</taxon>
    </lineage>
</organism>
<feature type="binding site" evidence="7">
    <location>
        <position position="86"/>
    </location>
    <ligand>
        <name>L-aspartate</name>
        <dbReference type="ChEBI" id="CHEBI:29991"/>
    </ligand>
</feature>
<dbReference type="GO" id="GO:0016597">
    <property type="term" value="F:amino acid binding"/>
    <property type="evidence" value="ECO:0007669"/>
    <property type="project" value="InterPro"/>
</dbReference>
<comment type="subunit">
    <text evidence="7">Heterododecamer (2C3:3R2) of six catalytic PyrB chains organized as two trimers (C3), and six regulatory PyrI chains organized as three dimers (R2).</text>
</comment>
<feature type="domain" description="Aspartate/ornithine carbamoyltransferase carbamoyl-P binding" evidence="9">
    <location>
        <begin position="6"/>
        <end position="149"/>
    </location>
</feature>
<dbReference type="PANTHER" id="PTHR45753:SF6">
    <property type="entry name" value="ASPARTATE CARBAMOYLTRANSFERASE"/>
    <property type="match status" value="1"/>
</dbReference>
<feature type="binding site" evidence="7">
    <location>
        <position position="264"/>
    </location>
    <ligand>
        <name>carbamoyl phosphate</name>
        <dbReference type="ChEBI" id="CHEBI:58228"/>
    </ligand>
</feature>